<gene>
    <name evidence="2" type="ORF">FSP39_013498</name>
</gene>
<evidence type="ECO:0000256" key="1">
    <source>
        <dbReference type="SAM" id="MobiDB-lite"/>
    </source>
</evidence>
<protein>
    <submittedName>
        <fullName evidence="2">Uncharacterized protein</fullName>
    </submittedName>
</protein>
<keyword evidence="3" id="KW-1185">Reference proteome</keyword>
<evidence type="ECO:0000313" key="2">
    <source>
        <dbReference type="EMBL" id="KAK3100016.1"/>
    </source>
</evidence>
<evidence type="ECO:0000313" key="3">
    <source>
        <dbReference type="Proteomes" id="UP001186944"/>
    </source>
</evidence>
<accession>A0AA88Y7E0</accession>
<proteinExistence type="predicted"/>
<reference evidence="2" key="1">
    <citation type="submission" date="2019-08" db="EMBL/GenBank/DDBJ databases">
        <title>The improved chromosome-level genome for the pearl oyster Pinctada fucata martensii using PacBio sequencing and Hi-C.</title>
        <authorList>
            <person name="Zheng Z."/>
        </authorList>
    </citation>
    <scope>NUCLEOTIDE SEQUENCE</scope>
    <source>
        <strain evidence="2">ZZ-2019</strain>
        <tissue evidence="2">Adductor muscle</tissue>
    </source>
</reference>
<feature type="region of interest" description="Disordered" evidence="1">
    <location>
        <begin position="49"/>
        <end position="95"/>
    </location>
</feature>
<feature type="compositionally biased region" description="Basic and acidic residues" evidence="1">
    <location>
        <begin position="81"/>
        <end position="95"/>
    </location>
</feature>
<dbReference type="EMBL" id="VSWD01000006">
    <property type="protein sequence ID" value="KAK3100016.1"/>
    <property type="molecule type" value="Genomic_DNA"/>
</dbReference>
<name>A0AA88Y7E0_PINIB</name>
<sequence length="229" mass="26836">MMHFLRSRYSVYYSPQYTILKTWVVMLELHSIPCYKESKYQSQEVSFSTSNSAYDSESTYDTIQGNEDRNSQGDYTNINDEDLRISETDKRKRNADDMEYDHLRKEAYENNFTDENLYNHVDTDNEYSHISQITKTNDNHKDVNDDDDDYTHAGNFELHSGTRVQNELEDAYAHAYDNDDNGDDMTEARPYELAQNVHRHETDTYESKPNACAQLNTEDGDYSFAKPID</sequence>
<dbReference type="Proteomes" id="UP001186944">
    <property type="component" value="Unassembled WGS sequence"/>
</dbReference>
<dbReference type="AlphaFoldDB" id="A0AA88Y7E0"/>
<comment type="caution">
    <text evidence="2">The sequence shown here is derived from an EMBL/GenBank/DDBJ whole genome shotgun (WGS) entry which is preliminary data.</text>
</comment>
<feature type="compositionally biased region" description="Polar residues" evidence="1">
    <location>
        <begin position="49"/>
        <end position="65"/>
    </location>
</feature>
<organism evidence="2 3">
    <name type="scientific">Pinctada imbricata</name>
    <name type="common">Atlantic pearl-oyster</name>
    <name type="synonym">Pinctada martensii</name>
    <dbReference type="NCBI Taxonomy" id="66713"/>
    <lineage>
        <taxon>Eukaryota</taxon>
        <taxon>Metazoa</taxon>
        <taxon>Spiralia</taxon>
        <taxon>Lophotrochozoa</taxon>
        <taxon>Mollusca</taxon>
        <taxon>Bivalvia</taxon>
        <taxon>Autobranchia</taxon>
        <taxon>Pteriomorphia</taxon>
        <taxon>Pterioida</taxon>
        <taxon>Pterioidea</taxon>
        <taxon>Pteriidae</taxon>
        <taxon>Pinctada</taxon>
    </lineage>
</organism>